<dbReference type="Proteomes" id="UP000005017">
    <property type="component" value="Unassembled WGS sequence"/>
</dbReference>
<dbReference type="FunFam" id="3.40.50.300:FF:000134">
    <property type="entry name" value="Iron-enterobactin ABC transporter ATP-binding protein"/>
    <property type="match status" value="1"/>
</dbReference>
<dbReference type="PANTHER" id="PTHR42794">
    <property type="entry name" value="HEMIN IMPORT ATP-BINDING PROTEIN HMUV"/>
    <property type="match status" value="1"/>
</dbReference>
<protein>
    <submittedName>
        <fullName evidence="6">ABC transporter, ATP-binding protein</fullName>
    </submittedName>
</protein>
<dbReference type="CDD" id="cd03214">
    <property type="entry name" value="ABC_Iron-Siderophores_B12_Hemin"/>
    <property type="match status" value="1"/>
</dbReference>
<dbReference type="OrthoDB" id="9799337at2"/>
<dbReference type="Gene3D" id="3.40.50.300">
    <property type="entry name" value="P-loop containing nucleotide triphosphate hydrolases"/>
    <property type="match status" value="1"/>
</dbReference>
<dbReference type="GO" id="GO:0005524">
    <property type="term" value="F:ATP binding"/>
    <property type="evidence" value="ECO:0007669"/>
    <property type="project" value="UniProtKB-KW"/>
</dbReference>
<dbReference type="SUPFAM" id="SSF52540">
    <property type="entry name" value="P-loop containing nucleoside triphosphate hydrolases"/>
    <property type="match status" value="1"/>
</dbReference>
<dbReference type="PANTHER" id="PTHR42794:SF1">
    <property type="entry name" value="HEMIN IMPORT ATP-BINDING PROTEIN HMUV"/>
    <property type="match status" value="1"/>
</dbReference>
<keyword evidence="4" id="KW-1278">Translocase</keyword>
<organism evidence="6 7">
    <name type="scientific">Bulleidia extructa W1219</name>
    <dbReference type="NCBI Taxonomy" id="679192"/>
    <lineage>
        <taxon>Bacteria</taxon>
        <taxon>Bacillati</taxon>
        <taxon>Bacillota</taxon>
        <taxon>Erysipelotrichia</taxon>
        <taxon>Erysipelotrichales</taxon>
        <taxon>Erysipelotrichaceae</taxon>
        <taxon>Bulleidia</taxon>
    </lineage>
</organism>
<evidence type="ECO:0000256" key="1">
    <source>
        <dbReference type="ARBA" id="ARBA00022448"/>
    </source>
</evidence>
<dbReference type="AlphaFoldDB" id="D2MNE7"/>
<dbReference type="InterPro" id="IPR017871">
    <property type="entry name" value="ABC_transporter-like_CS"/>
</dbReference>
<gene>
    <name evidence="6" type="ORF">HMPREF9013_0172</name>
</gene>
<dbReference type="RefSeq" id="WP_006626918.1">
    <property type="nucleotide sequence ID" value="NZ_ADFR01000003.1"/>
</dbReference>
<evidence type="ECO:0000313" key="6">
    <source>
        <dbReference type="EMBL" id="EFC05969.1"/>
    </source>
</evidence>
<evidence type="ECO:0000259" key="5">
    <source>
        <dbReference type="PROSITE" id="PS50893"/>
    </source>
</evidence>
<dbReference type="EMBL" id="ADFR01000003">
    <property type="protein sequence ID" value="EFC05969.1"/>
    <property type="molecule type" value="Genomic_DNA"/>
</dbReference>
<proteinExistence type="predicted"/>
<dbReference type="STRING" id="679192.HMPREF9013_0172"/>
<comment type="caution">
    <text evidence="6">The sequence shown here is derived from an EMBL/GenBank/DDBJ whole genome shotgun (WGS) entry which is preliminary data.</text>
</comment>
<dbReference type="SMART" id="SM00382">
    <property type="entry name" value="AAA"/>
    <property type="match status" value="1"/>
</dbReference>
<keyword evidence="7" id="KW-1185">Reference proteome</keyword>
<name>D2MNE7_9FIRM</name>
<dbReference type="PROSITE" id="PS00211">
    <property type="entry name" value="ABC_TRANSPORTER_1"/>
    <property type="match status" value="1"/>
</dbReference>
<dbReference type="InterPro" id="IPR003593">
    <property type="entry name" value="AAA+_ATPase"/>
</dbReference>
<accession>D2MNE7</accession>
<evidence type="ECO:0000313" key="7">
    <source>
        <dbReference type="Proteomes" id="UP000005017"/>
    </source>
</evidence>
<dbReference type="InterPro" id="IPR027417">
    <property type="entry name" value="P-loop_NTPase"/>
</dbReference>
<reference evidence="7" key="1">
    <citation type="submission" date="2009-12" db="EMBL/GenBank/DDBJ databases">
        <title>Sequence of Clostridiales genomosp. BVAB3 str. UPII9-5.</title>
        <authorList>
            <person name="Madupu R."/>
            <person name="Durkin A.S."/>
            <person name="Torralba M."/>
            <person name="Methe B."/>
            <person name="Sutton G.G."/>
            <person name="Strausberg R.L."/>
            <person name="Nelson K.E."/>
        </authorList>
    </citation>
    <scope>NUCLEOTIDE SEQUENCE [LARGE SCALE GENOMIC DNA]</scope>
    <source>
        <strain evidence="7">W1219</strain>
    </source>
</reference>
<dbReference type="PROSITE" id="PS50893">
    <property type="entry name" value="ABC_TRANSPORTER_2"/>
    <property type="match status" value="1"/>
</dbReference>
<sequence>MSVIKIDRLSFKYDKEILKNISVDIEAGAFVSLLGINGAGKSTLLKNLNQILSPYKGTIYIRGENLKHMKRSQLAKKMAYVSQQNEAPQNTVFDSILIGRVPYIKGKATKEDYAIVQEIIGRLNLNDYAMREATSLSGGEFQKVVLARALAQEPEILLLDEPTSNLDIRNQVEVMKLMKQYCKDKQISVIVSIHDMNLSLQFSDKYLMLKDGEVFKYGSKEIITRENIRTVYGLDVDILKYKNRKIVILN</sequence>
<evidence type="ECO:0000256" key="2">
    <source>
        <dbReference type="ARBA" id="ARBA00022741"/>
    </source>
</evidence>
<evidence type="ECO:0000256" key="3">
    <source>
        <dbReference type="ARBA" id="ARBA00022840"/>
    </source>
</evidence>
<dbReference type="Pfam" id="PF00005">
    <property type="entry name" value="ABC_tran"/>
    <property type="match status" value="1"/>
</dbReference>
<keyword evidence="1" id="KW-0813">Transport</keyword>
<keyword evidence="2" id="KW-0547">Nucleotide-binding</keyword>
<evidence type="ECO:0000256" key="4">
    <source>
        <dbReference type="ARBA" id="ARBA00022967"/>
    </source>
</evidence>
<dbReference type="GO" id="GO:0016887">
    <property type="term" value="F:ATP hydrolysis activity"/>
    <property type="evidence" value="ECO:0007669"/>
    <property type="project" value="InterPro"/>
</dbReference>
<dbReference type="InterPro" id="IPR003439">
    <property type="entry name" value="ABC_transporter-like_ATP-bd"/>
</dbReference>
<dbReference type="eggNOG" id="COG1120">
    <property type="taxonomic scope" value="Bacteria"/>
</dbReference>
<keyword evidence="3 6" id="KW-0067">ATP-binding</keyword>
<feature type="domain" description="ABC transporter" evidence="5">
    <location>
        <begin position="1"/>
        <end position="236"/>
    </location>
</feature>